<gene>
    <name evidence="2" type="ORF">H8E41_02015</name>
</gene>
<dbReference type="AlphaFoldDB" id="A0A8J6NCH0"/>
<keyword evidence="1" id="KW-0812">Transmembrane</keyword>
<organism evidence="2 3">
    <name type="scientific">Candidatus Desulfobia pelagia</name>
    <dbReference type="NCBI Taxonomy" id="2841692"/>
    <lineage>
        <taxon>Bacteria</taxon>
        <taxon>Pseudomonadati</taxon>
        <taxon>Thermodesulfobacteriota</taxon>
        <taxon>Desulfobulbia</taxon>
        <taxon>Desulfobulbales</taxon>
        <taxon>Desulfobulbaceae</taxon>
        <taxon>Candidatus Desulfobia</taxon>
    </lineage>
</organism>
<dbReference type="EMBL" id="JACNJZ010000045">
    <property type="protein sequence ID" value="MBC8316652.1"/>
    <property type="molecule type" value="Genomic_DNA"/>
</dbReference>
<sequence>MLHRLPLTFLCILTTAFIILHPSLSWALQTHDAPEGLIVHQLAHILFMASLVYLAWDIKRNSFSGRGWGYLLLFCLFMFSWNVLAFVGHTIEVHINRSDFYTESSYLYTRIYGPFSSAKLAYYIAKFDHLISVPALFFLFLALRTFYHSVETDDSNGEGE</sequence>
<evidence type="ECO:0000313" key="3">
    <source>
        <dbReference type="Proteomes" id="UP000614424"/>
    </source>
</evidence>
<comment type="caution">
    <text evidence="2">The sequence shown here is derived from an EMBL/GenBank/DDBJ whole genome shotgun (WGS) entry which is preliminary data.</text>
</comment>
<dbReference type="Proteomes" id="UP000614424">
    <property type="component" value="Unassembled WGS sequence"/>
</dbReference>
<feature type="transmembrane region" description="Helical" evidence="1">
    <location>
        <begin position="37"/>
        <end position="56"/>
    </location>
</feature>
<evidence type="ECO:0000256" key="1">
    <source>
        <dbReference type="SAM" id="Phobius"/>
    </source>
</evidence>
<keyword evidence="1" id="KW-1133">Transmembrane helix</keyword>
<protein>
    <submittedName>
        <fullName evidence="2">Uncharacterized protein</fullName>
    </submittedName>
</protein>
<reference evidence="2 3" key="1">
    <citation type="submission" date="2020-08" db="EMBL/GenBank/DDBJ databases">
        <title>Bridging the membrane lipid divide: bacteria of the FCB group superphylum have the potential to synthesize archaeal ether lipids.</title>
        <authorList>
            <person name="Villanueva L."/>
            <person name="Von Meijenfeldt F.A.B."/>
            <person name="Westbye A.B."/>
            <person name="Yadav S."/>
            <person name="Hopmans E.C."/>
            <person name="Dutilh B.E."/>
            <person name="Sinninghe Damste J.S."/>
        </authorList>
    </citation>
    <scope>NUCLEOTIDE SEQUENCE [LARGE SCALE GENOMIC DNA]</scope>
    <source>
        <strain evidence="2">NIOZ-UU47</strain>
    </source>
</reference>
<proteinExistence type="predicted"/>
<feature type="transmembrane region" description="Helical" evidence="1">
    <location>
        <begin position="120"/>
        <end position="143"/>
    </location>
</feature>
<evidence type="ECO:0000313" key="2">
    <source>
        <dbReference type="EMBL" id="MBC8316652.1"/>
    </source>
</evidence>
<accession>A0A8J6NCH0</accession>
<name>A0A8J6NCH0_9BACT</name>
<feature type="transmembrane region" description="Helical" evidence="1">
    <location>
        <begin position="68"/>
        <end position="91"/>
    </location>
</feature>
<keyword evidence="1" id="KW-0472">Membrane</keyword>